<evidence type="ECO:0000313" key="9">
    <source>
        <dbReference type="EMBL" id="KAE8691256.1"/>
    </source>
</evidence>
<dbReference type="AlphaFoldDB" id="A0A6A2ZI79"/>
<dbReference type="PANTHER" id="PTHR46408">
    <property type="entry name" value="BASIC LEUCINE ZIPPER 63"/>
    <property type="match status" value="1"/>
</dbReference>
<dbReference type="PANTHER" id="PTHR46408:SF10">
    <property type="entry name" value="BASIC LEUCINE ZIPPER 63"/>
    <property type="match status" value="1"/>
</dbReference>
<organism evidence="9 10">
    <name type="scientific">Hibiscus syriacus</name>
    <name type="common">Rose of Sharon</name>
    <dbReference type="NCBI Taxonomy" id="106335"/>
    <lineage>
        <taxon>Eukaryota</taxon>
        <taxon>Viridiplantae</taxon>
        <taxon>Streptophyta</taxon>
        <taxon>Embryophyta</taxon>
        <taxon>Tracheophyta</taxon>
        <taxon>Spermatophyta</taxon>
        <taxon>Magnoliopsida</taxon>
        <taxon>eudicotyledons</taxon>
        <taxon>Gunneridae</taxon>
        <taxon>Pentapetalae</taxon>
        <taxon>rosids</taxon>
        <taxon>malvids</taxon>
        <taxon>Malvales</taxon>
        <taxon>Malvaceae</taxon>
        <taxon>Malvoideae</taxon>
        <taxon>Hibiscus</taxon>
    </lineage>
</organism>
<proteinExistence type="inferred from homology"/>
<keyword evidence="10" id="KW-1185">Reference proteome</keyword>
<evidence type="ECO:0000256" key="6">
    <source>
        <dbReference type="ARBA" id="ARBA00023242"/>
    </source>
</evidence>
<evidence type="ECO:0000256" key="5">
    <source>
        <dbReference type="ARBA" id="ARBA00023163"/>
    </source>
</evidence>
<dbReference type="InterPro" id="IPR020983">
    <property type="entry name" value="Basic_leucine-zipper_C"/>
</dbReference>
<reference evidence="9" key="1">
    <citation type="submission" date="2019-09" db="EMBL/GenBank/DDBJ databases">
        <title>Draft genome information of white flower Hibiscus syriacus.</title>
        <authorList>
            <person name="Kim Y.-M."/>
        </authorList>
    </citation>
    <scope>NUCLEOTIDE SEQUENCE [LARGE SCALE GENOMIC DNA]</scope>
    <source>
        <strain evidence="9">YM2019G1</strain>
    </source>
</reference>
<comment type="similarity">
    <text evidence="2">Belongs to the bZIP family.</text>
</comment>
<evidence type="ECO:0000256" key="1">
    <source>
        <dbReference type="ARBA" id="ARBA00004123"/>
    </source>
</evidence>
<gene>
    <name evidence="9" type="ORF">F3Y22_tig00110890pilonHSYRG00265</name>
</gene>
<evidence type="ECO:0000259" key="8">
    <source>
        <dbReference type="Pfam" id="PF12498"/>
    </source>
</evidence>
<keyword evidence="6" id="KW-0539">Nucleus</keyword>
<sequence length="209" mass="23241">MYRYTMKMFFKIGLSVSIRVHRASFVKPQYSASRADSGSQTSNTLQSGSKATPRGAGDKAVIHRWDFLPFSVEKKKSGSWLRPSMNGSSSEISEEDELVGENDIMENTDPADARRDYLKENPNPLSNVGCSTKSPKRTLLKHLTEISQKYNNATVCNRVLKADVETLEAKVKFAEESVKRIFGLSYISTKISTKRVSSCHQTNSFAASG</sequence>
<evidence type="ECO:0000256" key="4">
    <source>
        <dbReference type="ARBA" id="ARBA00023125"/>
    </source>
</evidence>
<dbReference type="Pfam" id="PF12498">
    <property type="entry name" value="bZIP_C"/>
    <property type="match status" value="1"/>
</dbReference>
<keyword evidence="5" id="KW-0804">Transcription</keyword>
<dbReference type="EMBL" id="VEPZ02001149">
    <property type="protein sequence ID" value="KAE8691256.1"/>
    <property type="molecule type" value="Genomic_DNA"/>
</dbReference>
<dbReference type="Proteomes" id="UP000436088">
    <property type="component" value="Unassembled WGS sequence"/>
</dbReference>
<evidence type="ECO:0000256" key="3">
    <source>
        <dbReference type="ARBA" id="ARBA00023015"/>
    </source>
</evidence>
<comment type="caution">
    <text evidence="9">The sequence shown here is derived from an EMBL/GenBank/DDBJ whole genome shotgun (WGS) entry which is preliminary data.</text>
</comment>
<protein>
    <recommendedName>
        <fullName evidence="8">Basic leucine-zipper C-terminal domain-containing protein</fullName>
    </recommendedName>
</protein>
<feature type="region of interest" description="Disordered" evidence="7">
    <location>
        <begin position="29"/>
        <end position="56"/>
    </location>
</feature>
<evidence type="ECO:0000313" key="10">
    <source>
        <dbReference type="Proteomes" id="UP000436088"/>
    </source>
</evidence>
<evidence type="ECO:0000256" key="2">
    <source>
        <dbReference type="ARBA" id="ARBA00007163"/>
    </source>
</evidence>
<evidence type="ECO:0000256" key="7">
    <source>
        <dbReference type="SAM" id="MobiDB-lite"/>
    </source>
</evidence>
<accession>A0A6A2ZI79</accession>
<feature type="domain" description="Basic leucine-zipper C-terminal" evidence="8">
    <location>
        <begin position="166"/>
        <end position="202"/>
    </location>
</feature>
<dbReference type="GO" id="GO:0003677">
    <property type="term" value="F:DNA binding"/>
    <property type="evidence" value="ECO:0007669"/>
    <property type="project" value="UniProtKB-KW"/>
</dbReference>
<name>A0A6A2ZI79_HIBSY</name>
<keyword evidence="4" id="KW-0238">DNA-binding</keyword>
<dbReference type="GO" id="GO:0005634">
    <property type="term" value="C:nucleus"/>
    <property type="evidence" value="ECO:0007669"/>
    <property type="project" value="UniProtKB-SubCell"/>
</dbReference>
<comment type="subcellular location">
    <subcellularLocation>
        <location evidence="1">Nucleus</location>
    </subcellularLocation>
</comment>
<feature type="compositionally biased region" description="Polar residues" evidence="7">
    <location>
        <begin position="30"/>
        <end position="50"/>
    </location>
</feature>
<keyword evidence="3" id="KW-0805">Transcription regulation</keyword>